<sequence length="355" mass="40888">MSTNFFKKPTMKQPLRSDVIRVAINEARFSSPGKDFNEKEAKRLITFNKDSHNLRIKGPSYLCSKCKQIGWTMSHCEHCLRDALKKNFDNWTSGNEIIDNAIQNAQMQLPLPRYLIEWIPYADFGNIHYRTCGGFSSIFNAEWICGRIYSFDSDRLVFGRSPPEPVILKRFERSNNENIEFLEETNASGYNVVRCYGVTKDPETGEFILVMPEMKQDLIHYLRMLMYYVVMGHPPFHNHKHDLYLAIDICRGLRPKISSGLPTSYKALMERCWDPDAEKRPSAMELKDYFHAQAKASSIVAKEAAMTLVKKNITDIADIDITDNSDQSKIYNFVDLQVIRQKGPSGSDTFHLDTI</sequence>
<gene>
    <name evidence="1" type="ORF">AGERDE_LOCUS11426</name>
</gene>
<dbReference type="AlphaFoldDB" id="A0A9N9H414"/>
<dbReference type="OrthoDB" id="2386294at2759"/>
<name>A0A9N9H414_9GLOM</name>
<protein>
    <submittedName>
        <fullName evidence="1">11985_t:CDS:1</fullName>
    </submittedName>
</protein>
<organism evidence="1 2">
    <name type="scientific">Ambispora gerdemannii</name>
    <dbReference type="NCBI Taxonomy" id="144530"/>
    <lineage>
        <taxon>Eukaryota</taxon>
        <taxon>Fungi</taxon>
        <taxon>Fungi incertae sedis</taxon>
        <taxon>Mucoromycota</taxon>
        <taxon>Glomeromycotina</taxon>
        <taxon>Glomeromycetes</taxon>
        <taxon>Archaeosporales</taxon>
        <taxon>Ambisporaceae</taxon>
        <taxon>Ambispora</taxon>
    </lineage>
</organism>
<keyword evidence="2" id="KW-1185">Reference proteome</keyword>
<dbReference type="InterPro" id="IPR011009">
    <property type="entry name" value="Kinase-like_dom_sf"/>
</dbReference>
<evidence type="ECO:0000313" key="1">
    <source>
        <dbReference type="EMBL" id="CAG8651572.1"/>
    </source>
</evidence>
<comment type="caution">
    <text evidence="1">The sequence shown here is derived from an EMBL/GenBank/DDBJ whole genome shotgun (WGS) entry which is preliminary data.</text>
</comment>
<proteinExistence type="predicted"/>
<dbReference type="Proteomes" id="UP000789831">
    <property type="component" value="Unassembled WGS sequence"/>
</dbReference>
<evidence type="ECO:0000313" key="2">
    <source>
        <dbReference type="Proteomes" id="UP000789831"/>
    </source>
</evidence>
<dbReference type="EMBL" id="CAJVPL010004812">
    <property type="protein sequence ID" value="CAG8651572.1"/>
    <property type="molecule type" value="Genomic_DNA"/>
</dbReference>
<dbReference type="Gene3D" id="1.10.510.10">
    <property type="entry name" value="Transferase(Phosphotransferase) domain 1"/>
    <property type="match status" value="1"/>
</dbReference>
<accession>A0A9N9H414</accession>
<dbReference type="SUPFAM" id="SSF56112">
    <property type="entry name" value="Protein kinase-like (PK-like)"/>
    <property type="match status" value="1"/>
</dbReference>
<reference evidence="1" key="1">
    <citation type="submission" date="2021-06" db="EMBL/GenBank/DDBJ databases">
        <authorList>
            <person name="Kallberg Y."/>
            <person name="Tangrot J."/>
            <person name="Rosling A."/>
        </authorList>
    </citation>
    <scope>NUCLEOTIDE SEQUENCE</scope>
    <source>
        <strain evidence="1">MT106</strain>
    </source>
</reference>